<sequence length="611" mass="69893">MKKILVLIIWLVVQTSVLLAQSLEKRLSASKTSVIVSLNAHNYKPKGKFQTLLVLDFFRNLDKNFKERYSKDYKVVSAIYRNPEEIGINAFPRSYIFVNSLDSNATMVGVVFGLANSKKFENWANTFWKEADVNKIKNGENAIYLQGDQVVAWNNTCGVIAFVALNERSFYEGINYDDPEYDKKMEERERKNKQRKIDLLKNEATAILQGNANEPLESNANFQTFLQKPHDLGIWLNYEQFTQSFGNLLKEVPELRFGYAERLASRVKSFYKNYYDHILFNTTKGSTTVTYETYLSEKMYQLIGNAFNKRINPEFYKYVEGENLLGMYAVSGDLKVLGNALVELYKNFGEDLSKEGKIIAATTDVLSVMLDEDAILGMLKGDAMVAFTGVKEMETEYTDYEYEGETYLGAVKKKRKEKVAVYVATLSIGNEESLKKIIYLLNVLEGFELQPQGNFYRIKEAGKVQNYLAIDNGVLVITNDLDLISNLKNFKVKKSVESRIQKLTQENPMLVYVNTQAVADAILNHKPDLQAGERKDLLELKNEVGEFQMVGPLLKGKTFYSEGALQVLDKKNNSLASMVRFFNRFFKDRSGMSEPEDITGKKNKKRKKKEH</sequence>
<dbReference type="OrthoDB" id="1288644at2"/>
<evidence type="ECO:0000313" key="2">
    <source>
        <dbReference type="EMBL" id="PKQ70594.1"/>
    </source>
</evidence>
<protein>
    <recommendedName>
        <fullName evidence="4">DUF4836 family protein</fullName>
    </recommendedName>
</protein>
<feature type="region of interest" description="Disordered" evidence="1">
    <location>
        <begin position="591"/>
        <end position="611"/>
    </location>
</feature>
<dbReference type="Proteomes" id="UP000233387">
    <property type="component" value="Unassembled WGS sequence"/>
</dbReference>
<comment type="caution">
    <text evidence="2">The sequence shown here is derived from an EMBL/GenBank/DDBJ whole genome shotgun (WGS) entry which is preliminary data.</text>
</comment>
<keyword evidence="3" id="KW-1185">Reference proteome</keyword>
<evidence type="ECO:0000313" key="3">
    <source>
        <dbReference type="Proteomes" id="UP000233387"/>
    </source>
</evidence>
<gene>
    <name evidence="2" type="ORF">Rain11_0324</name>
</gene>
<reference evidence="2 3" key="1">
    <citation type="submission" date="2017-06" db="EMBL/GenBank/DDBJ databases">
        <title>Raineya orbicola gen. nov., sp. nov. a slightly thermophilic bacterium of the phylum Bacteroidetes and the description of Raineyaceae fam. nov.</title>
        <authorList>
            <person name="Albuquerque L."/>
            <person name="Polonia A.R.M."/>
            <person name="Barroso C."/>
            <person name="Froufe H.J.C."/>
            <person name="Lage O."/>
            <person name="Lobo-Da-Cunha A."/>
            <person name="Egas C."/>
            <person name="Da Costa M.S."/>
        </authorList>
    </citation>
    <scope>NUCLEOTIDE SEQUENCE [LARGE SCALE GENOMIC DNA]</scope>
    <source>
        <strain evidence="2 3">SPSPC-11</strain>
    </source>
</reference>
<proteinExistence type="predicted"/>
<dbReference type="AlphaFoldDB" id="A0A2N3IJV3"/>
<name>A0A2N3IJV3_9BACT</name>
<evidence type="ECO:0000256" key="1">
    <source>
        <dbReference type="SAM" id="MobiDB-lite"/>
    </source>
</evidence>
<dbReference type="RefSeq" id="WP_101357590.1">
    <property type="nucleotide sequence ID" value="NZ_NKXO01000004.1"/>
</dbReference>
<dbReference type="EMBL" id="NKXO01000004">
    <property type="protein sequence ID" value="PKQ70594.1"/>
    <property type="molecule type" value="Genomic_DNA"/>
</dbReference>
<evidence type="ECO:0008006" key="4">
    <source>
        <dbReference type="Google" id="ProtNLM"/>
    </source>
</evidence>
<feature type="compositionally biased region" description="Basic residues" evidence="1">
    <location>
        <begin position="601"/>
        <end position="611"/>
    </location>
</feature>
<organism evidence="2 3">
    <name type="scientific">Raineya orbicola</name>
    <dbReference type="NCBI Taxonomy" id="2016530"/>
    <lineage>
        <taxon>Bacteria</taxon>
        <taxon>Pseudomonadati</taxon>
        <taxon>Bacteroidota</taxon>
        <taxon>Cytophagia</taxon>
        <taxon>Cytophagales</taxon>
        <taxon>Raineyaceae</taxon>
        <taxon>Raineya</taxon>
    </lineage>
</organism>
<accession>A0A2N3IJV3</accession>